<gene>
    <name evidence="6" type="primary">MKS1</name>
    <name evidence="6" type="ORF">HDU87_002533</name>
</gene>
<protein>
    <submittedName>
        <fullName evidence="6">Pleiotropic negative transcriptional regulator</fullName>
    </submittedName>
</protein>
<organism evidence="6 7">
    <name type="scientific">Geranomyces variabilis</name>
    <dbReference type="NCBI Taxonomy" id="109894"/>
    <lineage>
        <taxon>Eukaryota</taxon>
        <taxon>Fungi</taxon>
        <taxon>Fungi incertae sedis</taxon>
        <taxon>Chytridiomycota</taxon>
        <taxon>Chytridiomycota incertae sedis</taxon>
        <taxon>Chytridiomycetes</taxon>
        <taxon>Spizellomycetales</taxon>
        <taxon>Powellomycetaceae</taxon>
        <taxon>Geranomyces</taxon>
    </lineage>
</organism>
<dbReference type="GO" id="GO:0060271">
    <property type="term" value="P:cilium assembly"/>
    <property type="evidence" value="ECO:0007669"/>
    <property type="project" value="TreeGrafter"/>
</dbReference>
<evidence type="ECO:0000256" key="1">
    <source>
        <dbReference type="ARBA" id="ARBA00004120"/>
    </source>
</evidence>
<evidence type="ECO:0000313" key="7">
    <source>
        <dbReference type="Proteomes" id="UP001212152"/>
    </source>
</evidence>
<dbReference type="PROSITE" id="PS51381">
    <property type="entry name" value="C2_B9"/>
    <property type="match status" value="1"/>
</dbReference>
<dbReference type="Proteomes" id="UP001212152">
    <property type="component" value="Unassembled WGS sequence"/>
</dbReference>
<evidence type="ECO:0000313" key="6">
    <source>
        <dbReference type="EMBL" id="KAJ3184967.1"/>
    </source>
</evidence>
<keyword evidence="7" id="KW-1185">Reference proteome</keyword>
<keyword evidence="4" id="KW-0206">Cytoskeleton</keyword>
<comment type="subcellular location">
    <subcellularLocation>
        <location evidence="1">Cytoplasm</location>
        <location evidence="1">Cytoskeleton</location>
        <location evidence="1">Cilium basal body</location>
    </subcellularLocation>
</comment>
<evidence type="ECO:0000256" key="5">
    <source>
        <dbReference type="ARBA" id="ARBA00023273"/>
    </source>
</evidence>
<dbReference type="PANTHER" id="PTHR12968">
    <property type="entry name" value="B9 DOMAIN-CONTAINING"/>
    <property type="match status" value="1"/>
</dbReference>
<name>A0AAD5TRB6_9FUNG</name>
<dbReference type="InterPro" id="IPR010796">
    <property type="entry name" value="C2_B9-type_dom"/>
</dbReference>
<reference evidence="6" key="1">
    <citation type="submission" date="2020-05" db="EMBL/GenBank/DDBJ databases">
        <title>Phylogenomic resolution of chytrid fungi.</title>
        <authorList>
            <person name="Stajich J.E."/>
            <person name="Amses K."/>
            <person name="Simmons R."/>
            <person name="Seto K."/>
            <person name="Myers J."/>
            <person name="Bonds A."/>
            <person name="Quandt C.A."/>
            <person name="Barry K."/>
            <person name="Liu P."/>
            <person name="Grigoriev I."/>
            <person name="Longcore J.E."/>
            <person name="James T.Y."/>
        </authorList>
    </citation>
    <scope>NUCLEOTIDE SEQUENCE</scope>
    <source>
        <strain evidence="6">JEL0379</strain>
    </source>
</reference>
<dbReference type="EMBL" id="JADGJQ010000002">
    <property type="protein sequence ID" value="KAJ3184967.1"/>
    <property type="molecule type" value="Genomic_DNA"/>
</dbReference>
<dbReference type="PANTHER" id="PTHR12968:SF4">
    <property type="entry name" value="TECTONIC-LIKE COMPLEX MEMBER MKS1"/>
    <property type="match status" value="1"/>
</dbReference>
<comment type="caution">
    <text evidence="6">The sequence shown here is derived from an EMBL/GenBank/DDBJ whole genome shotgun (WGS) entry which is preliminary data.</text>
</comment>
<accession>A0AAD5TRB6</accession>
<proteinExistence type="predicted"/>
<evidence type="ECO:0000256" key="4">
    <source>
        <dbReference type="ARBA" id="ARBA00023212"/>
    </source>
</evidence>
<keyword evidence="5" id="KW-0966">Cell projection</keyword>
<keyword evidence="2" id="KW-0963">Cytoplasm</keyword>
<evidence type="ECO:0000256" key="2">
    <source>
        <dbReference type="ARBA" id="ARBA00022490"/>
    </source>
</evidence>
<dbReference type="GO" id="GO:0036038">
    <property type="term" value="C:MKS complex"/>
    <property type="evidence" value="ECO:0007669"/>
    <property type="project" value="TreeGrafter"/>
</dbReference>
<dbReference type="AlphaFoldDB" id="A0AAD5TRB6"/>
<keyword evidence="3" id="KW-0970">Cilium biogenesis/degradation</keyword>
<sequence length="544" mass="61392">MFDATQQSQHATTFYRTIDRVENFKITIKLRKIADANVPLNDEFLGLDEGAIALAKKRRRLLLPKPEATVISWGERIFSPSEILRHHNHQPGKGSPLAAKYHALVEQLIAQPNSEESRIIAAGTTKGARRQIFTLTDADAYASQKAFTTSTREVLVPRENPASAMRRPALLRKRNRVIGEEDIITTSPVPRTQKCGWEEMHIMAYLDVEQTGSSKENVSEQSHYDAGFHICLCSIQAYDSGLVAITPGLNTGKKPHRIAIGQNVYEYTLKNASAPITEEDVESEWSIFQELYRQKRSALENILTMTFTSLPASKHIRFHITGQISWAERFRSKTLYIRQCLMVPLESWNIDENTTPAQAMMSTTQVSRARDSHGVWRATFGFPLEWVLLRRDKSTERPALYLTVCSVDLWNRHRLEGYGYFNIPEEEGRHSMTINTWRPLGSLMARVREYFIGGSTELEDLRYINMSNGHGQKVSSMHGLSVESSGAIRLTLNVVKQAEAYQVKPVTGKESHAHFAKGDIKAISDALARARARVKALQAGRKAE</sequence>
<dbReference type="Pfam" id="PF07162">
    <property type="entry name" value="B9-C2"/>
    <property type="match status" value="1"/>
</dbReference>
<evidence type="ECO:0000256" key="3">
    <source>
        <dbReference type="ARBA" id="ARBA00022794"/>
    </source>
</evidence>